<protein>
    <submittedName>
        <fullName evidence="3">DUF4148 domain-containing protein</fullName>
    </submittedName>
</protein>
<evidence type="ECO:0000313" key="4">
    <source>
        <dbReference type="Proteomes" id="UP001302652"/>
    </source>
</evidence>
<accession>A0ABZ0EBB5</accession>
<reference evidence="3 4" key="1">
    <citation type="submission" date="2023-10" db="EMBL/GenBank/DDBJ databases">
        <title>Surface-active antibiotics is a multifunctional adaptation for post-fire microbes.</title>
        <authorList>
            <person name="Liu M.D."/>
            <person name="Du Y."/>
            <person name="Koupaei S.K."/>
            <person name="Kim N.R."/>
            <person name="Zhang W."/>
            <person name="Traxler M.F."/>
        </authorList>
    </citation>
    <scope>NUCLEOTIDE SEQUENCE [LARGE SCALE GENOMIC DNA]</scope>
    <source>
        <strain evidence="3 4">F3</strain>
    </source>
</reference>
<proteinExistence type="predicted"/>
<gene>
    <name evidence="3" type="ORF">RW095_05880</name>
</gene>
<dbReference type="InterPro" id="IPR025421">
    <property type="entry name" value="DUF4148"/>
</dbReference>
<feature type="signal peptide" evidence="2">
    <location>
        <begin position="1"/>
        <end position="21"/>
    </location>
</feature>
<dbReference type="EMBL" id="CP136511">
    <property type="protein sequence ID" value="WOD13532.1"/>
    <property type="molecule type" value="Genomic_DNA"/>
</dbReference>
<dbReference type="RefSeq" id="WP_317015083.1">
    <property type="nucleotide sequence ID" value="NZ_CP136511.1"/>
</dbReference>
<sequence length="90" mass="9308">MKLPLIPIALACAAFCGSAFAQTATLANSPAGTMSAPATPPAPAAQAGQWSAPYGQPVAGKTRAEVYQELIQAEKDGQEQYLNTELYSHG</sequence>
<dbReference type="Pfam" id="PF13663">
    <property type="entry name" value="DUF4148"/>
    <property type="match status" value="1"/>
</dbReference>
<evidence type="ECO:0000313" key="3">
    <source>
        <dbReference type="EMBL" id="WOD13532.1"/>
    </source>
</evidence>
<feature type="region of interest" description="Disordered" evidence="1">
    <location>
        <begin position="29"/>
        <end position="54"/>
    </location>
</feature>
<feature type="chain" id="PRO_5046802279" evidence="2">
    <location>
        <begin position="22"/>
        <end position="90"/>
    </location>
</feature>
<evidence type="ECO:0000256" key="1">
    <source>
        <dbReference type="SAM" id="MobiDB-lite"/>
    </source>
</evidence>
<feature type="compositionally biased region" description="Low complexity" evidence="1">
    <location>
        <begin position="44"/>
        <end position="53"/>
    </location>
</feature>
<keyword evidence="4" id="KW-1185">Reference proteome</keyword>
<dbReference type="Proteomes" id="UP001302652">
    <property type="component" value="Chromosome 3"/>
</dbReference>
<keyword evidence="2" id="KW-0732">Signal</keyword>
<organism evidence="3 4">
    <name type="scientific">Paraburkholderia kirstenboschensis</name>
    <dbReference type="NCBI Taxonomy" id="1245436"/>
    <lineage>
        <taxon>Bacteria</taxon>
        <taxon>Pseudomonadati</taxon>
        <taxon>Pseudomonadota</taxon>
        <taxon>Betaproteobacteria</taxon>
        <taxon>Burkholderiales</taxon>
        <taxon>Burkholderiaceae</taxon>
        <taxon>Paraburkholderia</taxon>
    </lineage>
</organism>
<name>A0ABZ0EBB5_9BURK</name>
<evidence type="ECO:0000256" key="2">
    <source>
        <dbReference type="SAM" id="SignalP"/>
    </source>
</evidence>